<dbReference type="InterPro" id="IPR007421">
    <property type="entry name" value="Schlafen_AlbA_2_dom"/>
</dbReference>
<keyword evidence="2" id="KW-0067">ATP-binding</keyword>
<organism evidence="2 3">
    <name type="scientific">Spiribacter salinus</name>
    <dbReference type="NCBI Taxonomy" id="1335746"/>
    <lineage>
        <taxon>Bacteria</taxon>
        <taxon>Pseudomonadati</taxon>
        <taxon>Pseudomonadota</taxon>
        <taxon>Gammaproteobacteria</taxon>
        <taxon>Chromatiales</taxon>
        <taxon>Ectothiorhodospiraceae</taxon>
        <taxon>Spiribacter</taxon>
    </lineage>
</organism>
<sequence length="243" mass="26682">MVRDVCRQRNLVNEPESGKAHLERGEVTPVELNTLIAPGEDSALQFKADITNADSLAAEMAAMANGKGGRILLGVADDGSTPGLTPADVKRLNQLISNAASQHVRSPLTVETANVVVGEGRVVIVLTVPEGLDKPYFDRQGVIWLKAGSDKRRVQSKEELRRLFQISAQFHADELPTKAGIDAIDRTRLREHLDKRYKQELPDDPAECLTLAQSLNLATERGQLNLAGVLYFAKNPQRWQPTC</sequence>
<evidence type="ECO:0000313" key="3">
    <source>
        <dbReference type="Proteomes" id="UP000315400"/>
    </source>
</evidence>
<dbReference type="EMBL" id="VIFK01000038">
    <property type="protein sequence ID" value="TQE99816.1"/>
    <property type="molecule type" value="Genomic_DNA"/>
</dbReference>
<proteinExistence type="predicted"/>
<dbReference type="PANTHER" id="PTHR30595:SF6">
    <property type="entry name" value="SCHLAFEN ALBA-2 DOMAIN-CONTAINING PROTEIN"/>
    <property type="match status" value="1"/>
</dbReference>
<dbReference type="Pfam" id="PF04326">
    <property type="entry name" value="SLFN_AlbA_2"/>
    <property type="match status" value="1"/>
</dbReference>
<evidence type="ECO:0000259" key="1">
    <source>
        <dbReference type="Pfam" id="PF04326"/>
    </source>
</evidence>
<dbReference type="Proteomes" id="UP000315400">
    <property type="component" value="Unassembled WGS sequence"/>
</dbReference>
<protein>
    <submittedName>
        <fullName evidence="2">ATP-binding protein</fullName>
    </submittedName>
</protein>
<dbReference type="InterPro" id="IPR038461">
    <property type="entry name" value="Schlafen_AlbA_2_dom_sf"/>
</dbReference>
<name>A0A540VSZ2_9GAMM</name>
<accession>A0A540VSZ2</accession>
<feature type="non-terminal residue" evidence="2">
    <location>
        <position position="243"/>
    </location>
</feature>
<dbReference type="GO" id="GO:0005524">
    <property type="term" value="F:ATP binding"/>
    <property type="evidence" value="ECO:0007669"/>
    <property type="project" value="UniProtKB-KW"/>
</dbReference>
<keyword evidence="2" id="KW-0547">Nucleotide-binding</keyword>
<gene>
    <name evidence="2" type="ORF">FKY71_06690</name>
</gene>
<dbReference type="PANTHER" id="PTHR30595">
    <property type="entry name" value="GLPR-RELATED TRANSCRIPTIONAL REPRESSOR"/>
    <property type="match status" value="1"/>
</dbReference>
<dbReference type="AlphaFoldDB" id="A0A540VSZ2"/>
<feature type="domain" description="Schlafen AlbA-2" evidence="1">
    <location>
        <begin position="40"/>
        <end position="154"/>
    </location>
</feature>
<dbReference type="Gene3D" id="3.30.950.30">
    <property type="entry name" value="Schlafen, AAA domain"/>
    <property type="match status" value="1"/>
</dbReference>
<comment type="caution">
    <text evidence="2">The sequence shown here is derived from an EMBL/GenBank/DDBJ whole genome shotgun (WGS) entry which is preliminary data.</text>
</comment>
<evidence type="ECO:0000313" key="2">
    <source>
        <dbReference type="EMBL" id="TQE99816.1"/>
    </source>
</evidence>
<reference evidence="2 3" key="1">
    <citation type="submission" date="2019-06" db="EMBL/GenBank/DDBJ databases">
        <title>Metagenome assembled Genome of Spiribacter salinus SL48-SHIP from the microbial mat of Salt Lake 48 (Novosibirsk region, Russia).</title>
        <authorList>
            <person name="Shipova A."/>
            <person name="Rozanov A.S."/>
            <person name="Bryanskaya A.V."/>
            <person name="Peltek S.E."/>
        </authorList>
    </citation>
    <scope>NUCLEOTIDE SEQUENCE [LARGE SCALE GENOMIC DNA]</scope>
    <source>
        <strain evidence="2">SL48-SHIP-2</strain>
    </source>
</reference>